<dbReference type="EMBL" id="KV012826">
    <property type="protein sequence ID" value="KZV24365.1"/>
    <property type="molecule type" value="Genomic_DNA"/>
</dbReference>
<protein>
    <submittedName>
        <fullName evidence="2">Uncharacterized protein</fullName>
    </submittedName>
</protein>
<evidence type="ECO:0000313" key="2">
    <source>
        <dbReference type="EMBL" id="KZV24365.1"/>
    </source>
</evidence>
<dbReference type="Proteomes" id="UP000250235">
    <property type="component" value="Unassembled WGS sequence"/>
</dbReference>
<evidence type="ECO:0000256" key="1">
    <source>
        <dbReference type="SAM" id="MobiDB-lite"/>
    </source>
</evidence>
<feature type="region of interest" description="Disordered" evidence="1">
    <location>
        <begin position="1"/>
        <end position="30"/>
    </location>
</feature>
<name>A0A2Z7AR93_9LAMI</name>
<dbReference type="AlphaFoldDB" id="A0A2Z7AR93"/>
<keyword evidence="3" id="KW-1185">Reference proteome</keyword>
<proteinExistence type="predicted"/>
<reference evidence="2 3" key="1">
    <citation type="journal article" date="2015" name="Proc. Natl. Acad. Sci. U.S.A.">
        <title>The resurrection genome of Boea hygrometrica: A blueprint for survival of dehydration.</title>
        <authorList>
            <person name="Xiao L."/>
            <person name="Yang G."/>
            <person name="Zhang L."/>
            <person name="Yang X."/>
            <person name="Zhao S."/>
            <person name="Ji Z."/>
            <person name="Zhou Q."/>
            <person name="Hu M."/>
            <person name="Wang Y."/>
            <person name="Chen M."/>
            <person name="Xu Y."/>
            <person name="Jin H."/>
            <person name="Xiao X."/>
            <person name="Hu G."/>
            <person name="Bao F."/>
            <person name="Hu Y."/>
            <person name="Wan P."/>
            <person name="Li L."/>
            <person name="Deng X."/>
            <person name="Kuang T."/>
            <person name="Xiang C."/>
            <person name="Zhu J.K."/>
            <person name="Oliver M.J."/>
            <person name="He Y."/>
        </authorList>
    </citation>
    <scope>NUCLEOTIDE SEQUENCE [LARGE SCALE GENOMIC DNA]</scope>
    <source>
        <strain evidence="3">cv. XS01</strain>
    </source>
</reference>
<sequence>MQGIKATTEIREPNDRNNSSTARSDQRENRQWSRGILSTWELPTHLSTPYQMLNKQLHLLFPTHEMWELPTLLIAANKPSNKSQRCNKLTSVPQLLCATITTGDCHNDVPSTQIYHPNKLGAKSDAYANRLNKGFASHTSPASSKCSKTISKRSVSARGVQRYHSYFNRSCLPSEIEEDKLTLYCSVTTDLTTTAEHNHTATTADVTTAERQHSAMTRANY</sequence>
<organism evidence="2 3">
    <name type="scientific">Dorcoceras hygrometricum</name>
    <dbReference type="NCBI Taxonomy" id="472368"/>
    <lineage>
        <taxon>Eukaryota</taxon>
        <taxon>Viridiplantae</taxon>
        <taxon>Streptophyta</taxon>
        <taxon>Embryophyta</taxon>
        <taxon>Tracheophyta</taxon>
        <taxon>Spermatophyta</taxon>
        <taxon>Magnoliopsida</taxon>
        <taxon>eudicotyledons</taxon>
        <taxon>Gunneridae</taxon>
        <taxon>Pentapetalae</taxon>
        <taxon>asterids</taxon>
        <taxon>lamiids</taxon>
        <taxon>Lamiales</taxon>
        <taxon>Gesneriaceae</taxon>
        <taxon>Didymocarpoideae</taxon>
        <taxon>Trichosporeae</taxon>
        <taxon>Loxocarpinae</taxon>
        <taxon>Dorcoceras</taxon>
    </lineage>
</organism>
<evidence type="ECO:0000313" key="3">
    <source>
        <dbReference type="Proteomes" id="UP000250235"/>
    </source>
</evidence>
<gene>
    <name evidence="2" type="ORF">F511_19867</name>
</gene>
<accession>A0A2Z7AR93</accession>